<feature type="compositionally biased region" description="Basic residues" evidence="1">
    <location>
        <begin position="140"/>
        <end position="149"/>
    </location>
</feature>
<dbReference type="GO" id="GO:0051301">
    <property type="term" value="P:cell division"/>
    <property type="evidence" value="ECO:0007669"/>
    <property type="project" value="InterPro"/>
</dbReference>
<dbReference type="Proteomes" id="UP001066276">
    <property type="component" value="Chromosome 4_1"/>
</dbReference>
<dbReference type="InterPro" id="IPR013218">
    <property type="entry name" value="Dsn1/Mis13"/>
</dbReference>
<dbReference type="AlphaFoldDB" id="A0AAV7TA20"/>
<evidence type="ECO:0000256" key="1">
    <source>
        <dbReference type="SAM" id="MobiDB-lite"/>
    </source>
</evidence>
<dbReference type="PANTHER" id="PTHR14778">
    <property type="entry name" value="KINETOCHORE-ASSOCIATED PROTEIN DSN1 HOMOLOG"/>
    <property type="match status" value="1"/>
</dbReference>
<gene>
    <name evidence="2" type="ORF">NDU88_004590</name>
</gene>
<organism evidence="2 3">
    <name type="scientific">Pleurodeles waltl</name>
    <name type="common">Iberian ribbed newt</name>
    <dbReference type="NCBI Taxonomy" id="8319"/>
    <lineage>
        <taxon>Eukaryota</taxon>
        <taxon>Metazoa</taxon>
        <taxon>Chordata</taxon>
        <taxon>Craniata</taxon>
        <taxon>Vertebrata</taxon>
        <taxon>Euteleostomi</taxon>
        <taxon>Amphibia</taxon>
        <taxon>Batrachia</taxon>
        <taxon>Caudata</taxon>
        <taxon>Salamandroidea</taxon>
        <taxon>Salamandridae</taxon>
        <taxon>Pleurodelinae</taxon>
        <taxon>Pleurodeles</taxon>
    </lineage>
</organism>
<dbReference type="GO" id="GO:0000444">
    <property type="term" value="C:MIS12/MIND type complex"/>
    <property type="evidence" value="ECO:0007669"/>
    <property type="project" value="InterPro"/>
</dbReference>
<feature type="compositionally biased region" description="Polar residues" evidence="1">
    <location>
        <begin position="65"/>
        <end position="83"/>
    </location>
</feature>
<accession>A0AAV7TA20</accession>
<sequence length="393" mass="44962">MQGSSSSEFFLPICGALVALPVSWRLQRQDRDEDSQSQNLTKSHLEDQTHLDQGPERSSEKMETPGSSSQRTKSPVRNGSVPSSLREETGTDQEERNHASPVSKLISIDNPSPQKKSPSKPSPKKRWSTSPVPLSYSPDRKRRSWRRSSMKGNNSRKSLPPMHCDNSGLSKSISLELSEPERLCQLLQSCFQFSIQKLQESLKSAVGFSSQDFKSKVSSITQELNHFTERLQRDGTLQRCTEEPSSTPTNPALEDAKAQIREYIERFTKECHSWEQILLSYQKTAMERARQLEEMKCKKVYDMHATVQGTSQDKVLKSKPNYQKILSDQFPVIDYMELVIDELQQAIFIVRSFMEENSQYLKSISTELALRSFQQIEDSPLRRYLKVSKKARS</sequence>
<feature type="compositionally biased region" description="Basic and acidic residues" evidence="1">
    <location>
        <begin position="85"/>
        <end position="98"/>
    </location>
</feature>
<proteinExistence type="predicted"/>
<reference evidence="2" key="1">
    <citation type="journal article" date="2022" name="bioRxiv">
        <title>Sequencing and chromosome-scale assembly of the giantPleurodeles waltlgenome.</title>
        <authorList>
            <person name="Brown T."/>
            <person name="Elewa A."/>
            <person name="Iarovenko S."/>
            <person name="Subramanian E."/>
            <person name="Araus A.J."/>
            <person name="Petzold A."/>
            <person name="Susuki M."/>
            <person name="Suzuki K.-i.T."/>
            <person name="Hayashi T."/>
            <person name="Toyoda A."/>
            <person name="Oliveira C."/>
            <person name="Osipova E."/>
            <person name="Leigh N.D."/>
            <person name="Simon A."/>
            <person name="Yun M.H."/>
        </authorList>
    </citation>
    <scope>NUCLEOTIDE SEQUENCE</scope>
    <source>
        <strain evidence="2">20211129_DDA</strain>
        <tissue evidence="2">Liver</tissue>
    </source>
</reference>
<keyword evidence="3" id="KW-1185">Reference proteome</keyword>
<dbReference type="PANTHER" id="PTHR14778:SF2">
    <property type="entry name" value="KINETOCHORE-ASSOCIATED PROTEIN DSN1 HOMOLOG"/>
    <property type="match status" value="1"/>
</dbReference>
<evidence type="ECO:0000313" key="2">
    <source>
        <dbReference type="EMBL" id="KAJ1172748.1"/>
    </source>
</evidence>
<evidence type="ECO:0000313" key="3">
    <source>
        <dbReference type="Proteomes" id="UP001066276"/>
    </source>
</evidence>
<name>A0AAV7TA20_PLEWA</name>
<protein>
    <recommendedName>
        <fullName evidence="4">Kinetochore-associated protein DSN1 homolog</fullName>
    </recommendedName>
</protein>
<dbReference type="GO" id="GO:0007059">
    <property type="term" value="P:chromosome segregation"/>
    <property type="evidence" value="ECO:0007669"/>
    <property type="project" value="InterPro"/>
</dbReference>
<dbReference type="EMBL" id="JANPWB010000007">
    <property type="protein sequence ID" value="KAJ1172748.1"/>
    <property type="molecule type" value="Genomic_DNA"/>
</dbReference>
<comment type="caution">
    <text evidence="2">The sequence shown here is derived from an EMBL/GenBank/DDBJ whole genome shotgun (WGS) entry which is preliminary data.</text>
</comment>
<evidence type="ECO:0008006" key="4">
    <source>
        <dbReference type="Google" id="ProtNLM"/>
    </source>
</evidence>
<feature type="region of interest" description="Disordered" evidence="1">
    <location>
        <begin position="28"/>
        <end position="165"/>
    </location>
</feature>
<dbReference type="Pfam" id="PF08202">
    <property type="entry name" value="MIS13"/>
    <property type="match status" value="1"/>
</dbReference>
<feature type="compositionally biased region" description="Basic and acidic residues" evidence="1">
    <location>
        <begin position="43"/>
        <end position="63"/>
    </location>
</feature>